<reference evidence="2 3" key="1">
    <citation type="submission" date="2020-08" db="EMBL/GenBank/DDBJ databases">
        <title>Genomic Encyclopedia of Type Strains, Phase IV (KMG-IV): sequencing the most valuable type-strain genomes for metagenomic binning, comparative biology and taxonomic classification.</title>
        <authorList>
            <person name="Goeker M."/>
        </authorList>
    </citation>
    <scope>NUCLEOTIDE SEQUENCE [LARGE SCALE GENOMIC DNA]</scope>
    <source>
        <strain evidence="2 3">DSM 12706</strain>
    </source>
</reference>
<gene>
    <name evidence="2" type="ORF">HNR60_004152</name>
</gene>
<evidence type="ECO:0000259" key="1">
    <source>
        <dbReference type="Pfam" id="PF13439"/>
    </source>
</evidence>
<dbReference type="Pfam" id="PF13439">
    <property type="entry name" value="Glyco_transf_4"/>
    <property type="match status" value="1"/>
</dbReference>
<dbReference type="Pfam" id="PF13692">
    <property type="entry name" value="Glyco_trans_1_4"/>
    <property type="match status" value="1"/>
</dbReference>
<name>A0A7W7Z7C0_9BRAD</name>
<evidence type="ECO:0000313" key="2">
    <source>
        <dbReference type="EMBL" id="MBB5049375.1"/>
    </source>
</evidence>
<comment type="caution">
    <text evidence="2">The sequence shown here is derived from an EMBL/GenBank/DDBJ whole genome shotgun (WGS) entry which is preliminary data.</text>
</comment>
<dbReference type="Proteomes" id="UP000542353">
    <property type="component" value="Unassembled WGS sequence"/>
</dbReference>
<keyword evidence="2" id="KW-0808">Transferase</keyword>
<dbReference type="CDD" id="cd03801">
    <property type="entry name" value="GT4_PimA-like"/>
    <property type="match status" value="1"/>
</dbReference>
<protein>
    <submittedName>
        <fullName evidence="2">Glycosyltransferase involved in cell wall biosynthesis</fullName>
    </submittedName>
</protein>
<dbReference type="SUPFAM" id="SSF53756">
    <property type="entry name" value="UDP-Glycosyltransferase/glycogen phosphorylase"/>
    <property type="match status" value="1"/>
</dbReference>
<evidence type="ECO:0000313" key="3">
    <source>
        <dbReference type="Proteomes" id="UP000542353"/>
    </source>
</evidence>
<dbReference type="EMBL" id="JACHIH010000035">
    <property type="protein sequence ID" value="MBB5049375.1"/>
    <property type="molecule type" value="Genomic_DNA"/>
</dbReference>
<proteinExistence type="predicted"/>
<accession>A0A7W7Z7C0</accession>
<sequence length="404" mass="44045">MTSFPFEMPPGHSLVVAETTARPRVLFLGLRGIPHVQGGIEKHVEMLAKELAASGWEVEVIGRSRYLPKRASRSWNGIRIVALWAPRRMAFEAVVHTFIGVCLAAWRRPDILHIHAVGPALLVPLARLFGLKVVVTHHGYDYDRQKWGALARRALKLGEFLGMHLAHRRIAVSNDVAKTMTARYGAAVSFVPNGVALTRATADTSIVAEFGLTPKRYVLLAARLVPEKRQTDLIEAFAKCYAPGFQLVLAGGAEFETPYARRVRAMASDVPGVVLTGFQSGDRLADLFNHAALFVLPSSHEGMPIALLEAMAAGLPVLASDIVANRELGLPADDYFPLGDIDALATAMAHKLANPLSAEQVRAQVAQVEHAYSWSGVAQKTEDVYRDLLRSPRPQPREAPRGSA</sequence>
<dbReference type="AlphaFoldDB" id="A0A7W7Z7C0"/>
<dbReference type="InterPro" id="IPR028098">
    <property type="entry name" value="Glyco_trans_4-like_N"/>
</dbReference>
<organism evidence="2 3">
    <name type="scientific">Rhodopseudomonas rhenobacensis</name>
    <dbReference type="NCBI Taxonomy" id="87461"/>
    <lineage>
        <taxon>Bacteria</taxon>
        <taxon>Pseudomonadati</taxon>
        <taxon>Pseudomonadota</taxon>
        <taxon>Alphaproteobacteria</taxon>
        <taxon>Hyphomicrobiales</taxon>
        <taxon>Nitrobacteraceae</taxon>
        <taxon>Rhodopseudomonas</taxon>
    </lineage>
</organism>
<feature type="domain" description="Glycosyltransferase subfamily 4-like N-terminal" evidence="1">
    <location>
        <begin position="38"/>
        <end position="199"/>
    </location>
</feature>
<dbReference type="GO" id="GO:0016757">
    <property type="term" value="F:glycosyltransferase activity"/>
    <property type="evidence" value="ECO:0007669"/>
    <property type="project" value="TreeGrafter"/>
</dbReference>
<keyword evidence="3" id="KW-1185">Reference proteome</keyword>
<dbReference type="PANTHER" id="PTHR45947:SF3">
    <property type="entry name" value="SULFOQUINOVOSYL TRANSFERASE SQD2"/>
    <property type="match status" value="1"/>
</dbReference>
<dbReference type="InterPro" id="IPR050194">
    <property type="entry name" value="Glycosyltransferase_grp1"/>
</dbReference>
<dbReference type="PANTHER" id="PTHR45947">
    <property type="entry name" value="SULFOQUINOVOSYL TRANSFERASE SQD2"/>
    <property type="match status" value="1"/>
</dbReference>
<dbReference type="Gene3D" id="3.40.50.2000">
    <property type="entry name" value="Glycogen Phosphorylase B"/>
    <property type="match status" value="2"/>
</dbReference>